<keyword evidence="6" id="KW-1185">Reference proteome</keyword>
<keyword evidence="4" id="KW-0812">Transmembrane</keyword>
<dbReference type="PANTHER" id="PTHR12236">
    <property type="entry name" value="STRUCTURAL CONTITUENT OF CUTICLE"/>
    <property type="match status" value="1"/>
</dbReference>
<dbReference type="GO" id="GO:0042302">
    <property type="term" value="F:structural constituent of cuticle"/>
    <property type="evidence" value="ECO:0007669"/>
    <property type="project" value="UniProtKB-UniRule"/>
</dbReference>
<dbReference type="EMBL" id="VTPC01002851">
    <property type="protein sequence ID" value="KAF2899375.1"/>
    <property type="molecule type" value="Genomic_DNA"/>
</dbReference>
<feature type="compositionally biased region" description="Polar residues" evidence="3">
    <location>
        <begin position="20"/>
        <end position="36"/>
    </location>
</feature>
<sequence>MPRIIQASLSIRSAIISPSTGTNQLQRNENSGFQDFNSDDSTGDPNYILQVPNGRRDDSNKISEVSDENDSSENKQDGDNLTFSKRVQDSTTFSNFGDAQRLRLHASSNMQILSEEEFADCMQVPNTDDLVDVVDDPLNLNGQNASVMQQQLSNSNDIILGLLDATVKEAIILFSLAAIFHCAVGRPGYAGYSGVAAYAPAHVIDYHAYPKYAFKYGVTDLHTGDVKSQHESRDGDVVKGQYSLVEPDGSIRTVDYTADPVNGFNAVVSKTAPLVHPQPVVKHIEVVPAVVKKVVPVPKVVAAPVIQKAVVAAPIVKAVQPIYATAIDLDDIAYSSIGPYIGLTYIWIILKMFAAVLYNINA</sequence>
<dbReference type="OrthoDB" id="6382835at2759"/>
<dbReference type="GO" id="GO:0005615">
    <property type="term" value="C:extracellular space"/>
    <property type="evidence" value="ECO:0007669"/>
    <property type="project" value="TreeGrafter"/>
</dbReference>
<feature type="region of interest" description="Disordered" evidence="3">
    <location>
        <begin position="20"/>
        <end position="80"/>
    </location>
</feature>
<reference evidence="5" key="1">
    <citation type="submission" date="2019-08" db="EMBL/GenBank/DDBJ databases">
        <title>The genome of the North American firefly Photinus pyralis.</title>
        <authorList>
            <consortium name="Photinus pyralis genome working group"/>
            <person name="Fallon T.R."/>
            <person name="Sander Lower S.E."/>
            <person name="Weng J.-K."/>
        </authorList>
    </citation>
    <scope>NUCLEOTIDE SEQUENCE</scope>
    <source>
        <strain evidence="5">TRF0915ILg1</strain>
        <tissue evidence="5">Whole body</tissue>
    </source>
</reference>
<dbReference type="AlphaFoldDB" id="A0A8K0D4M1"/>
<organism evidence="5 6">
    <name type="scientific">Ignelater luminosus</name>
    <name type="common">Cucubano</name>
    <name type="synonym">Pyrophorus luminosus</name>
    <dbReference type="NCBI Taxonomy" id="2038154"/>
    <lineage>
        <taxon>Eukaryota</taxon>
        <taxon>Metazoa</taxon>
        <taxon>Ecdysozoa</taxon>
        <taxon>Arthropoda</taxon>
        <taxon>Hexapoda</taxon>
        <taxon>Insecta</taxon>
        <taxon>Pterygota</taxon>
        <taxon>Neoptera</taxon>
        <taxon>Endopterygota</taxon>
        <taxon>Coleoptera</taxon>
        <taxon>Polyphaga</taxon>
        <taxon>Elateriformia</taxon>
        <taxon>Elateroidea</taxon>
        <taxon>Elateridae</taxon>
        <taxon>Agrypninae</taxon>
        <taxon>Pyrophorini</taxon>
        <taxon>Ignelater</taxon>
    </lineage>
</organism>
<dbReference type="Pfam" id="PF00379">
    <property type="entry name" value="Chitin_bind_4"/>
    <property type="match status" value="1"/>
</dbReference>
<keyword evidence="1 2" id="KW-0193">Cuticle</keyword>
<evidence type="ECO:0000256" key="2">
    <source>
        <dbReference type="PROSITE-ProRule" id="PRU00497"/>
    </source>
</evidence>
<dbReference type="PROSITE" id="PS51155">
    <property type="entry name" value="CHIT_BIND_RR_2"/>
    <property type="match status" value="1"/>
</dbReference>
<dbReference type="Proteomes" id="UP000801492">
    <property type="component" value="Unassembled WGS sequence"/>
</dbReference>
<keyword evidence="4" id="KW-0472">Membrane</keyword>
<evidence type="ECO:0000313" key="5">
    <source>
        <dbReference type="EMBL" id="KAF2899375.1"/>
    </source>
</evidence>
<evidence type="ECO:0000256" key="1">
    <source>
        <dbReference type="ARBA" id="ARBA00022460"/>
    </source>
</evidence>
<dbReference type="PANTHER" id="PTHR12236:SF75">
    <property type="entry name" value="CUTICULAR PROTEIN 62BB, ISOFORM A"/>
    <property type="match status" value="1"/>
</dbReference>
<keyword evidence="4" id="KW-1133">Transmembrane helix</keyword>
<dbReference type="InterPro" id="IPR031311">
    <property type="entry name" value="CHIT_BIND_RR_consensus"/>
</dbReference>
<dbReference type="InterPro" id="IPR000618">
    <property type="entry name" value="Insect_cuticle"/>
</dbReference>
<evidence type="ECO:0000256" key="4">
    <source>
        <dbReference type="SAM" id="Phobius"/>
    </source>
</evidence>
<comment type="caution">
    <text evidence="5">The sequence shown here is derived from an EMBL/GenBank/DDBJ whole genome shotgun (WGS) entry which is preliminary data.</text>
</comment>
<dbReference type="GO" id="GO:0031012">
    <property type="term" value="C:extracellular matrix"/>
    <property type="evidence" value="ECO:0007669"/>
    <property type="project" value="TreeGrafter"/>
</dbReference>
<accession>A0A8K0D4M1</accession>
<protein>
    <submittedName>
        <fullName evidence="5">Uncharacterized protein</fullName>
    </submittedName>
</protein>
<dbReference type="PRINTS" id="PR00947">
    <property type="entry name" value="CUTICLE"/>
</dbReference>
<dbReference type="PROSITE" id="PS00233">
    <property type="entry name" value="CHIT_BIND_RR_1"/>
    <property type="match status" value="1"/>
</dbReference>
<feature type="transmembrane region" description="Helical" evidence="4">
    <location>
        <begin position="340"/>
        <end position="360"/>
    </location>
</feature>
<dbReference type="InterPro" id="IPR051217">
    <property type="entry name" value="Insect_Cuticle_Struc_Prot"/>
</dbReference>
<name>A0A8K0D4M1_IGNLU</name>
<gene>
    <name evidence="5" type="ORF">ILUMI_06801</name>
</gene>
<evidence type="ECO:0000313" key="6">
    <source>
        <dbReference type="Proteomes" id="UP000801492"/>
    </source>
</evidence>
<evidence type="ECO:0000256" key="3">
    <source>
        <dbReference type="SAM" id="MobiDB-lite"/>
    </source>
</evidence>
<proteinExistence type="predicted"/>